<dbReference type="InterPro" id="IPR005702">
    <property type="entry name" value="Wzc-like_C"/>
</dbReference>
<keyword evidence="3" id="KW-0418">Kinase</keyword>
<evidence type="ECO:0000256" key="4">
    <source>
        <dbReference type="ARBA" id="ARBA00022840"/>
    </source>
</evidence>
<keyword evidence="1" id="KW-0808">Transferase</keyword>
<dbReference type="InterPro" id="IPR050445">
    <property type="entry name" value="Bact_polysacc_biosynth/exp"/>
</dbReference>
<reference evidence="7 8" key="1">
    <citation type="submission" date="2020-12" db="EMBL/GenBank/DDBJ databases">
        <title>Sphingomonas sp.</title>
        <authorList>
            <person name="Kim M.K."/>
        </authorList>
    </citation>
    <scope>NUCLEOTIDE SEQUENCE [LARGE SCALE GENOMIC DNA]</scope>
    <source>
        <strain evidence="7 8">BT552</strain>
    </source>
</reference>
<accession>A0ABS2DBT5</accession>
<evidence type="ECO:0000256" key="5">
    <source>
        <dbReference type="ARBA" id="ARBA00023137"/>
    </source>
</evidence>
<dbReference type="InterPro" id="IPR027417">
    <property type="entry name" value="P-loop_NTPase"/>
</dbReference>
<evidence type="ECO:0000259" key="6">
    <source>
        <dbReference type="Pfam" id="PF13614"/>
    </source>
</evidence>
<dbReference type="CDD" id="cd05387">
    <property type="entry name" value="BY-kinase"/>
    <property type="match status" value="1"/>
</dbReference>
<dbReference type="Pfam" id="PF13614">
    <property type="entry name" value="AAA_31"/>
    <property type="match status" value="1"/>
</dbReference>
<evidence type="ECO:0000256" key="3">
    <source>
        <dbReference type="ARBA" id="ARBA00022777"/>
    </source>
</evidence>
<comment type="caution">
    <text evidence="7">The sequence shown here is derived from an EMBL/GenBank/DDBJ whole genome shotgun (WGS) entry which is preliminary data.</text>
</comment>
<organism evidence="7 8">
    <name type="scientific">Sphingomonas longa</name>
    <dbReference type="NCBI Taxonomy" id="2778730"/>
    <lineage>
        <taxon>Bacteria</taxon>
        <taxon>Pseudomonadati</taxon>
        <taxon>Pseudomonadota</taxon>
        <taxon>Alphaproteobacteria</taxon>
        <taxon>Sphingomonadales</taxon>
        <taxon>Sphingomonadaceae</taxon>
        <taxon>Sphingomonas</taxon>
    </lineage>
</organism>
<keyword evidence="4" id="KW-0067">ATP-binding</keyword>
<name>A0ABS2DBT5_9SPHN</name>
<evidence type="ECO:0000256" key="2">
    <source>
        <dbReference type="ARBA" id="ARBA00022741"/>
    </source>
</evidence>
<protein>
    <submittedName>
        <fullName evidence="7">AAA family ATPase</fullName>
    </submittedName>
</protein>
<dbReference type="RefSeq" id="WP_204200503.1">
    <property type="nucleotide sequence ID" value="NZ_JAFEMC010000007.1"/>
</dbReference>
<proteinExistence type="predicted"/>
<keyword evidence="8" id="KW-1185">Reference proteome</keyword>
<evidence type="ECO:0000313" key="7">
    <source>
        <dbReference type="EMBL" id="MBM6578408.1"/>
    </source>
</evidence>
<dbReference type="PANTHER" id="PTHR32309:SF31">
    <property type="entry name" value="CAPSULAR EXOPOLYSACCHARIDE FAMILY"/>
    <property type="match status" value="1"/>
</dbReference>
<keyword evidence="5" id="KW-0829">Tyrosine-protein kinase</keyword>
<dbReference type="SUPFAM" id="SSF52540">
    <property type="entry name" value="P-loop containing nucleoside triphosphate hydrolases"/>
    <property type="match status" value="1"/>
</dbReference>
<keyword evidence="2" id="KW-0547">Nucleotide-binding</keyword>
<dbReference type="InterPro" id="IPR025669">
    <property type="entry name" value="AAA_dom"/>
</dbReference>
<dbReference type="EMBL" id="JAFEMC010000007">
    <property type="protein sequence ID" value="MBM6578408.1"/>
    <property type="molecule type" value="Genomic_DNA"/>
</dbReference>
<sequence length="344" mass="36437">MTLPRPVDRQPSLLERAAAVYDFGEHYRAKVGDASFGHARGGPEEEVTPPPAFVPGGVEAQATPQSAAHAAPDLSAIPAEFLADPNADPDDVVPPPLPAGIVSIDRGMLAEHGMIVPGAPVGPLAEEFRLIKRQLLVTRRRVADSDQADKARSVLVCSARPRDGKTFCAVNLALSMAAERDTEVLLVDADVAKPDVLRRLGMQDGPGLLDALADQTIDVESLVLHTDVPQLSVLPAGAKTAMDTELLASARTEVVIRRLLDANPRRLLIFDSPPALAASPAAVLAMLVGQVMLVVRADRTPETEIGQAADLLDGCEHIQLVLNAVSFVPGGARFGSYYGMEERA</sequence>
<dbReference type="PANTHER" id="PTHR32309">
    <property type="entry name" value="TYROSINE-PROTEIN KINASE"/>
    <property type="match status" value="1"/>
</dbReference>
<dbReference type="Proteomes" id="UP000763641">
    <property type="component" value="Unassembled WGS sequence"/>
</dbReference>
<gene>
    <name evidence="7" type="ORF">ILT43_18665</name>
</gene>
<dbReference type="Gene3D" id="3.40.50.300">
    <property type="entry name" value="P-loop containing nucleotide triphosphate hydrolases"/>
    <property type="match status" value="1"/>
</dbReference>
<evidence type="ECO:0000256" key="1">
    <source>
        <dbReference type="ARBA" id="ARBA00022679"/>
    </source>
</evidence>
<feature type="domain" description="AAA" evidence="6">
    <location>
        <begin position="164"/>
        <end position="281"/>
    </location>
</feature>
<evidence type="ECO:0000313" key="8">
    <source>
        <dbReference type="Proteomes" id="UP000763641"/>
    </source>
</evidence>